<evidence type="ECO:0000313" key="5">
    <source>
        <dbReference type="EMBL" id="QEJ97663.1"/>
    </source>
</evidence>
<evidence type="ECO:0000313" key="7">
    <source>
        <dbReference type="Proteomes" id="UP000323594"/>
    </source>
</evidence>
<keyword evidence="2" id="KW-0813">Transport</keyword>
<dbReference type="RefSeq" id="WP_002696949.1">
    <property type="nucleotide sequence ID" value="NZ_CDNC01000003.1"/>
</dbReference>
<dbReference type="Proteomes" id="UP000042527">
    <property type="component" value="Unassembled WGS sequence"/>
</dbReference>
<dbReference type="Proteomes" id="UP000323594">
    <property type="component" value="Chromosome"/>
</dbReference>
<dbReference type="AlphaFoldDB" id="A0A0B7GTD7"/>
<gene>
    <name evidence="5" type="ORF">FUT82_06430</name>
    <name evidence="4" type="ORF">TPHV1_110018</name>
</gene>
<protein>
    <submittedName>
        <fullName evidence="4">ATP synthase, subunit F</fullName>
    </submittedName>
    <submittedName>
        <fullName evidence="5">ATPase V</fullName>
    </submittedName>
</protein>
<name>A0A0B7GTD7_TREPH</name>
<reference evidence="4" key="2">
    <citation type="submission" date="2015-01" db="EMBL/GenBank/DDBJ databases">
        <authorList>
            <person name="Xiang T."/>
            <person name="Song Y."/>
            <person name="Huang L."/>
            <person name="Wang B."/>
            <person name="Wu P."/>
        </authorList>
    </citation>
    <scope>NUCLEOTIDE SEQUENCE [LARGE SCALE GENOMIC DNA]</scope>
    <source>
        <strain evidence="4">V1</strain>
    </source>
</reference>
<dbReference type="InterPro" id="IPR036906">
    <property type="entry name" value="ATPase_V1_fsu_sf"/>
</dbReference>
<organism evidence="4 6">
    <name type="scientific">Treponema phagedenis</name>
    <dbReference type="NCBI Taxonomy" id="162"/>
    <lineage>
        <taxon>Bacteria</taxon>
        <taxon>Pseudomonadati</taxon>
        <taxon>Spirochaetota</taxon>
        <taxon>Spirochaetia</taxon>
        <taxon>Spirochaetales</taxon>
        <taxon>Treponemataceae</taxon>
        <taxon>Treponema</taxon>
    </lineage>
</organism>
<reference evidence="5 7" key="3">
    <citation type="submission" date="2019-08" db="EMBL/GenBank/DDBJ databases">
        <authorList>
            <person name="Kuhnert P."/>
        </authorList>
    </citation>
    <scope>NUCLEOTIDE SEQUENCE [LARGE SCALE GENOMIC DNA]</scope>
    <source>
        <strain evidence="5 7">B36.5</strain>
    </source>
</reference>
<dbReference type="GeneID" id="57752770"/>
<keyword evidence="3" id="KW-0406">Ion transport</keyword>
<sequence length="107" mass="12021">MTYYIIGERELVVGFSLVGVDGCVANSREQALDAFRQITAPRAHLQTSRPKVLIITELVADYLQEEIQEWQMKGTYPLIVEIPPLQGHIEGRKSLTEAIREAIGIKV</sequence>
<dbReference type="EMBL" id="CDNC01000003">
    <property type="protein sequence ID" value="CEM60792.1"/>
    <property type="molecule type" value="Genomic_DNA"/>
</dbReference>
<evidence type="ECO:0000256" key="2">
    <source>
        <dbReference type="ARBA" id="ARBA00022448"/>
    </source>
</evidence>
<dbReference type="Pfam" id="PF01990">
    <property type="entry name" value="ATP-synt_F"/>
    <property type="match status" value="1"/>
</dbReference>
<evidence type="ECO:0000313" key="4">
    <source>
        <dbReference type="EMBL" id="CEM60792.1"/>
    </source>
</evidence>
<evidence type="ECO:0000256" key="3">
    <source>
        <dbReference type="ARBA" id="ARBA00023065"/>
    </source>
</evidence>
<dbReference type="GO" id="GO:0046961">
    <property type="term" value="F:proton-transporting ATPase activity, rotational mechanism"/>
    <property type="evidence" value="ECO:0007669"/>
    <property type="project" value="InterPro"/>
</dbReference>
<evidence type="ECO:0000313" key="6">
    <source>
        <dbReference type="Proteomes" id="UP000042527"/>
    </source>
</evidence>
<dbReference type="EMBL" id="CP042817">
    <property type="protein sequence ID" value="QEJ97663.1"/>
    <property type="molecule type" value="Genomic_DNA"/>
</dbReference>
<proteinExistence type="inferred from homology"/>
<evidence type="ECO:0000256" key="1">
    <source>
        <dbReference type="ARBA" id="ARBA00010148"/>
    </source>
</evidence>
<dbReference type="InterPro" id="IPR008218">
    <property type="entry name" value="ATPase_V1-cplx_f_g_su"/>
</dbReference>
<dbReference type="OrthoDB" id="370749at2"/>
<comment type="similarity">
    <text evidence="1">Belongs to the V-ATPase F subunit family.</text>
</comment>
<reference evidence="6" key="1">
    <citation type="submission" date="2015-01" db="EMBL/GenBank/DDBJ databases">
        <authorList>
            <person name="Manzoor Shahid"/>
            <person name="Zubair Saima"/>
        </authorList>
    </citation>
    <scope>NUCLEOTIDE SEQUENCE [LARGE SCALE GENOMIC DNA]</scope>
    <source>
        <strain evidence="6">V1</strain>
    </source>
</reference>
<keyword evidence="6" id="KW-1185">Reference proteome</keyword>
<dbReference type="SUPFAM" id="SSF159468">
    <property type="entry name" value="AtpF-like"/>
    <property type="match status" value="1"/>
</dbReference>
<accession>A0A0B7GTD7</accession>
<dbReference type="Gene3D" id="3.40.50.10580">
    <property type="entry name" value="ATPase, V1 complex, subunit F"/>
    <property type="match status" value="1"/>
</dbReference>